<reference evidence="2" key="1">
    <citation type="submission" date="2019-12" db="EMBL/GenBank/DDBJ databases">
        <title>Genome sequencing and annotation of Brassica cretica.</title>
        <authorList>
            <person name="Studholme D.J."/>
            <person name="Sarris P."/>
        </authorList>
    </citation>
    <scope>NUCLEOTIDE SEQUENCE</scope>
    <source>
        <strain evidence="2">PFS-109/04</strain>
        <tissue evidence="2">Leaf</tissue>
    </source>
</reference>
<gene>
    <name evidence="2" type="ORF">F2Q69_00011084</name>
</gene>
<feature type="compositionally biased region" description="Polar residues" evidence="1">
    <location>
        <begin position="11"/>
        <end position="22"/>
    </location>
</feature>
<feature type="compositionally biased region" description="Basic and acidic residues" evidence="1">
    <location>
        <begin position="173"/>
        <end position="185"/>
    </location>
</feature>
<feature type="region of interest" description="Disordered" evidence="1">
    <location>
        <begin position="1"/>
        <end position="34"/>
    </location>
</feature>
<feature type="compositionally biased region" description="Basic and acidic residues" evidence="1">
    <location>
        <begin position="90"/>
        <end position="115"/>
    </location>
</feature>
<feature type="region of interest" description="Disordered" evidence="1">
    <location>
        <begin position="71"/>
        <end position="115"/>
    </location>
</feature>
<dbReference type="EMBL" id="QGKX02000996">
    <property type="protein sequence ID" value="KAF3554420.1"/>
    <property type="molecule type" value="Genomic_DNA"/>
</dbReference>
<comment type="caution">
    <text evidence="2">The sequence shown here is derived from an EMBL/GenBank/DDBJ whole genome shotgun (WGS) entry which is preliminary data.</text>
</comment>
<feature type="region of interest" description="Disordered" evidence="1">
    <location>
        <begin position="158"/>
        <end position="246"/>
    </location>
</feature>
<organism evidence="2 3">
    <name type="scientific">Brassica cretica</name>
    <name type="common">Mustard</name>
    <dbReference type="NCBI Taxonomy" id="69181"/>
    <lineage>
        <taxon>Eukaryota</taxon>
        <taxon>Viridiplantae</taxon>
        <taxon>Streptophyta</taxon>
        <taxon>Embryophyta</taxon>
        <taxon>Tracheophyta</taxon>
        <taxon>Spermatophyta</taxon>
        <taxon>Magnoliopsida</taxon>
        <taxon>eudicotyledons</taxon>
        <taxon>Gunneridae</taxon>
        <taxon>Pentapetalae</taxon>
        <taxon>rosids</taxon>
        <taxon>malvids</taxon>
        <taxon>Brassicales</taxon>
        <taxon>Brassicaceae</taxon>
        <taxon>Brassiceae</taxon>
        <taxon>Brassica</taxon>
    </lineage>
</organism>
<dbReference type="AlphaFoldDB" id="A0A8S9QVW8"/>
<feature type="compositionally biased region" description="Basic and acidic residues" evidence="1">
    <location>
        <begin position="225"/>
        <end position="234"/>
    </location>
</feature>
<evidence type="ECO:0000313" key="3">
    <source>
        <dbReference type="Proteomes" id="UP000712600"/>
    </source>
</evidence>
<sequence length="246" mass="28079">MGKKGREESSSVETTWDPQTSIIKPIAPIYPDQNQTDERRFVGLDHLSFGDLLALANTKSPVFFSGQTGLDKELIIKTPKKPKSKKHRPKTDPRPKTPKKPVVEGEEIKTDKREYVRKKQEVDEYQEYTPVKESAAGGASTHAKKACRRSLVFEDEEGDIQHRDETGSANIEKQNKDLQDCDIAVRKRKRSQSRSMGKELKNNEAQARKIRQRKEPIICSRFIRHVKDSSRKGGESTPNDLMHNLE</sequence>
<evidence type="ECO:0000256" key="1">
    <source>
        <dbReference type="SAM" id="MobiDB-lite"/>
    </source>
</evidence>
<accession>A0A8S9QVW8</accession>
<protein>
    <submittedName>
        <fullName evidence="2">Uncharacterized protein</fullName>
    </submittedName>
</protein>
<feature type="compositionally biased region" description="Basic residues" evidence="1">
    <location>
        <begin position="78"/>
        <end position="89"/>
    </location>
</feature>
<dbReference type="Proteomes" id="UP000712600">
    <property type="component" value="Unassembled WGS sequence"/>
</dbReference>
<evidence type="ECO:0000313" key="2">
    <source>
        <dbReference type="EMBL" id="KAF3554420.1"/>
    </source>
</evidence>
<name>A0A8S9QVW8_BRACR</name>
<proteinExistence type="predicted"/>